<name>A0A3S9UB19_9CAUD</name>
<gene>
    <name evidence="1" type="primary">136</name>
    <name evidence="1" type="ORF">PBI_DUKE13_136</name>
</gene>
<dbReference type="EMBL" id="MK279849">
    <property type="protein sequence ID" value="AZS07473.1"/>
    <property type="molecule type" value="Genomic_DNA"/>
</dbReference>
<evidence type="ECO:0000313" key="1">
    <source>
        <dbReference type="EMBL" id="AZS07473.1"/>
    </source>
</evidence>
<protein>
    <submittedName>
        <fullName evidence="1">Uncharacterized protein</fullName>
    </submittedName>
</protein>
<evidence type="ECO:0000313" key="2">
    <source>
        <dbReference type="Proteomes" id="UP000287876"/>
    </source>
</evidence>
<dbReference type="Proteomes" id="UP000287876">
    <property type="component" value="Segment"/>
</dbReference>
<proteinExistence type="predicted"/>
<sequence length="40" mass="4767">MTVEDVDEDLGVFVGSEILDYDEENDVIYYALYYKDREIK</sequence>
<reference evidence="1 2" key="1">
    <citation type="submission" date="2018-12" db="EMBL/GenBank/DDBJ databases">
        <authorList>
            <person name="Betsko A.J."/>
            <person name="Stoner T.H."/>
            <person name="Garlena R.A."/>
            <person name="Russell D.A."/>
            <person name="Pope W.H."/>
            <person name="Jacobs-Sera D."/>
            <person name="Hatfull G.F."/>
        </authorList>
    </citation>
    <scope>NUCLEOTIDE SEQUENCE [LARGE SCALE GENOMIC DNA]</scope>
</reference>
<organism evidence="1 2">
    <name type="scientific">Mycobacterium phage Duke13</name>
    <dbReference type="NCBI Taxonomy" id="2499038"/>
    <lineage>
        <taxon>Viruses</taxon>
        <taxon>Duplodnaviria</taxon>
        <taxon>Heunggongvirae</taxon>
        <taxon>Uroviricota</taxon>
        <taxon>Caudoviricetes</taxon>
        <taxon>Omegavirus</taxon>
        <taxon>Omegavirus baka</taxon>
    </lineage>
</organism>
<accession>A0A3S9UB19</accession>